<keyword evidence="6" id="KW-1185">Reference proteome</keyword>
<evidence type="ECO:0000313" key="6">
    <source>
        <dbReference type="Proteomes" id="UP000199199"/>
    </source>
</evidence>
<feature type="domain" description="Core-binding (CB)" evidence="4">
    <location>
        <begin position="11"/>
        <end position="94"/>
    </location>
</feature>
<evidence type="ECO:0000259" key="4">
    <source>
        <dbReference type="PROSITE" id="PS51900"/>
    </source>
</evidence>
<evidence type="ECO:0000256" key="1">
    <source>
        <dbReference type="ARBA" id="ARBA00022908"/>
    </source>
</evidence>
<dbReference type="InterPro" id="IPR011010">
    <property type="entry name" value="DNA_brk_join_enz"/>
</dbReference>
<reference evidence="6" key="1">
    <citation type="submission" date="2016-10" db="EMBL/GenBank/DDBJ databases">
        <authorList>
            <person name="Varghese N."/>
            <person name="Submissions S."/>
        </authorList>
    </citation>
    <scope>NUCLEOTIDE SEQUENCE [LARGE SCALE GENOMIC DNA]</scope>
    <source>
        <strain evidence="6">DSM 22427</strain>
    </source>
</reference>
<organism evidence="5 6">
    <name type="scientific">Halostagnicola kamekurae</name>
    <dbReference type="NCBI Taxonomy" id="619731"/>
    <lineage>
        <taxon>Archaea</taxon>
        <taxon>Methanobacteriati</taxon>
        <taxon>Methanobacteriota</taxon>
        <taxon>Stenosarchaea group</taxon>
        <taxon>Halobacteria</taxon>
        <taxon>Halobacteriales</taxon>
        <taxon>Natrialbaceae</taxon>
        <taxon>Halostagnicola</taxon>
    </lineage>
</organism>
<evidence type="ECO:0000313" key="5">
    <source>
        <dbReference type="EMBL" id="SFS48559.1"/>
    </source>
</evidence>
<dbReference type="Proteomes" id="UP000199199">
    <property type="component" value="Unassembled WGS sequence"/>
</dbReference>
<dbReference type="InterPro" id="IPR010998">
    <property type="entry name" value="Integrase_recombinase_N"/>
</dbReference>
<dbReference type="InterPro" id="IPR050090">
    <property type="entry name" value="Tyrosine_recombinase_XerCD"/>
</dbReference>
<keyword evidence="2 3" id="KW-0238">DNA-binding</keyword>
<proteinExistence type="predicted"/>
<dbReference type="PANTHER" id="PTHR30349:SF41">
    <property type="entry name" value="INTEGRASE_RECOMBINASE PROTEIN MJ0367-RELATED"/>
    <property type="match status" value="1"/>
</dbReference>
<dbReference type="PROSITE" id="PS00018">
    <property type="entry name" value="EF_HAND_1"/>
    <property type="match status" value="1"/>
</dbReference>
<dbReference type="PROSITE" id="PS51900">
    <property type="entry name" value="CB"/>
    <property type="match status" value="1"/>
</dbReference>
<protein>
    <submittedName>
        <fullName evidence="5">Phage integrase, N-terminal SAM-like domain</fullName>
    </submittedName>
</protein>
<evidence type="ECO:0000256" key="3">
    <source>
        <dbReference type="PROSITE-ProRule" id="PRU01248"/>
    </source>
</evidence>
<dbReference type="Gene3D" id="1.10.150.130">
    <property type="match status" value="1"/>
</dbReference>
<dbReference type="InterPro" id="IPR018247">
    <property type="entry name" value="EF_Hand_1_Ca_BS"/>
</dbReference>
<dbReference type="InterPro" id="IPR044068">
    <property type="entry name" value="CB"/>
</dbReference>
<keyword evidence="1" id="KW-0229">DNA integration</keyword>
<dbReference type="GO" id="GO:0015074">
    <property type="term" value="P:DNA integration"/>
    <property type="evidence" value="ECO:0007669"/>
    <property type="project" value="UniProtKB-KW"/>
</dbReference>
<dbReference type="SUPFAM" id="SSF56349">
    <property type="entry name" value="DNA breaking-rejoining enzymes"/>
    <property type="match status" value="1"/>
</dbReference>
<evidence type="ECO:0000256" key="2">
    <source>
        <dbReference type="ARBA" id="ARBA00023125"/>
    </source>
</evidence>
<dbReference type="AlphaFoldDB" id="A0A1I6Q7W3"/>
<dbReference type="InterPro" id="IPR004107">
    <property type="entry name" value="Integrase_SAM-like_N"/>
</dbReference>
<dbReference type="Pfam" id="PF02899">
    <property type="entry name" value="Phage_int_SAM_1"/>
    <property type="match status" value="1"/>
</dbReference>
<name>A0A1I6Q7W3_9EURY</name>
<accession>A0A1I6Q7W3</accession>
<dbReference type="EMBL" id="FOZS01000001">
    <property type="protein sequence ID" value="SFS48559.1"/>
    <property type="molecule type" value="Genomic_DNA"/>
</dbReference>
<sequence length="195" mass="22880">MCGERITDDDHSPNELIELYIKDRTGEKAKSTIYKDRDHLNQFCDWCEEQGIESVQDIDGSHFLEYKFHLRQKIAGSTIRNHFSTLRTFFKFCKRIDATDGNQELHTKLETPDFAKGDLSHDDMMDFDEVKKLLQYFDKFEYATAKHAMFVVFWHSGCRRGALRGLDLEDYKPVQQRENGDMDLSVSNTDQNLSY</sequence>
<gene>
    <name evidence="5" type="ORF">SAMN04488556_1052</name>
</gene>
<dbReference type="PANTHER" id="PTHR30349">
    <property type="entry name" value="PHAGE INTEGRASE-RELATED"/>
    <property type="match status" value="1"/>
</dbReference>
<dbReference type="GO" id="GO:0003677">
    <property type="term" value="F:DNA binding"/>
    <property type="evidence" value="ECO:0007669"/>
    <property type="project" value="UniProtKB-UniRule"/>
</dbReference>